<dbReference type="Proteomes" id="UP000631114">
    <property type="component" value="Unassembled WGS sequence"/>
</dbReference>
<dbReference type="InterPro" id="IPR012337">
    <property type="entry name" value="RNaseH-like_sf"/>
</dbReference>
<dbReference type="Pfam" id="PF13456">
    <property type="entry name" value="RVT_3"/>
    <property type="match status" value="1"/>
</dbReference>
<name>A0A835HLG7_9MAGN</name>
<dbReference type="SUPFAM" id="SSF53098">
    <property type="entry name" value="Ribonuclease H-like"/>
    <property type="match status" value="1"/>
</dbReference>
<dbReference type="PANTHER" id="PTHR47723:SF23">
    <property type="entry name" value="REVERSE TRANSCRIPTASE-LIKE PROTEIN"/>
    <property type="match status" value="1"/>
</dbReference>
<sequence length="125" mass="13728">MAPWYHVAWMQDLLKVVKAYLRTNKECQLKLNTDGASRGNPGNAGWGVVFRNQLGVVVGTLVGGLGVATSYEAERTAIVEGMNMAITKGWTHIRVDTDSGAAAKAFQSDKIYWKVRALWNKDQAS</sequence>
<dbReference type="Gene3D" id="3.30.420.10">
    <property type="entry name" value="Ribonuclease H-like superfamily/Ribonuclease H"/>
    <property type="match status" value="1"/>
</dbReference>
<feature type="domain" description="RNase H type-1" evidence="1">
    <location>
        <begin position="25"/>
        <end position="125"/>
    </location>
</feature>
<keyword evidence="3" id="KW-1185">Reference proteome</keyword>
<dbReference type="InterPro" id="IPR036397">
    <property type="entry name" value="RNaseH_sf"/>
</dbReference>
<dbReference type="EMBL" id="JADFTS010000006">
    <property type="protein sequence ID" value="KAF9600512.1"/>
    <property type="molecule type" value="Genomic_DNA"/>
</dbReference>
<organism evidence="2 3">
    <name type="scientific">Coptis chinensis</name>
    <dbReference type="NCBI Taxonomy" id="261450"/>
    <lineage>
        <taxon>Eukaryota</taxon>
        <taxon>Viridiplantae</taxon>
        <taxon>Streptophyta</taxon>
        <taxon>Embryophyta</taxon>
        <taxon>Tracheophyta</taxon>
        <taxon>Spermatophyta</taxon>
        <taxon>Magnoliopsida</taxon>
        <taxon>Ranunculales</taxon>
        <taxon>Ranunculaceae</taxon>
        <taxon>Coptidoideae</taxon>
        <taxon>Coptis</taxon>
    </lineage>
</organism>
<dbReference type="CDD" id="cd06222">
    <property type="entry name" value="RNase_H_like"/>
    <property type="match status" value="1"/>
</dbReference>
<comment type="caution">
    <text evidence="2">The sequence shown here is derived from an EMBL/GenBank/DDBJ whole genome shotgun (WGS) entry which is preliminary data.</text>
</comment>
<protein>
    <recommendedName>
        <fullName evidence="1">RNase H type-1 domain-containing protein</fullName>
    </recommendedName>
</protein>
<proteinExistence type="predicted"/>
<dbReference type="InterPro" id="IPR053151">
    <property type="entry name" value="RNase_H-like"/>
</dbReference>
<gene>
    <name evidence="2" type="ORF">IFM89_009961</name>
</gene>
<dbReference type="PROSITE" id="PS50879">
    <property type="entry name" value="RNASE_H_1"/>
    <property type="match status" value="1"/>
</dbReference>
<reference evidence="2 3" key="1">
    <citation type="submission" date="2020-10" db="EMBL/GenBank/DDBJ databases">
        <title>The Coptis chinensis genome and diversification of protoberbering-type alkaloids.</title>
        <authorList>
            <person name="Wang B."/>
            <person name="Shu S."/>
            <person name="Song C."/>
            <person name="Liu Y."/>
        </authorList>
    </citation>
    <scope>NUCLEOTIDE SEQUENCE [LARGE SCALE GENOMIC DNA]</scope>
    <source>
        <strain evidence="2">HL-2020</strain>
        <tissue evidence="2">Leaf</tissue>
    </source>
</reference>
<accession>A0A835HLG7</accession>
<evidence type="ECO:0000313" key="2">
    <source>
        <dbReference type="EMBL" id="KAF9600512.1"/>
    </source>
</evidence>
<dbReference type="InterPro" id="IPR044730">
    <property type="entry name" value="RNase_H-like_dom_plant"/>
</dbReference>
<evidence type="ECO:0000313" key="3">
    <source>
        <dbReference type="Proteomes" id="UP000631114"/>
    </source>
</evidence>
<dbReference type="PANTHER" id="PTHR47723">
    <property type="entry name" value="OS05G0353850 PROTEIN"/>
    <property type="match status" value="1"/>
</dbReference>
<evidence type="ECO:0000259" key="1">
    <source>
        <dbReference type="PROSITE" id="PS50879"/>
    </source>
</evidence>
<dbReference type="GO" id="GO:0003676">
    <property type="term" value="F:nucleic acid binding"/>
    <property type="evidence" value="ECO:0007669"/>
    <property type="project" value="InterPro"/>
</dbReference>
<dbReference type="InterPro" id="IPR002156">
    <property type="entry name" value="RNaseH_domain"/>
</dbReference>
<dbReference type="AlphaFoldDB" id="A0A835HLG7"/>
<dbReference type="GO" id="GO:0004523">
    <property type="term" value="F:RNA-DNA hybrid ribonuclease activity"/>
    <property type="evidence" value="ECO:0007669"/>
    <property type="project" value="InterPro"/>
</dbReference>
<dbReference type="OrthoDB" id="1752183at2759"/>